<evidence type="ECO:0000256" key="9">
    <source>
        <dbReference type="ARBA" id="ARBA00023204"/>
    </source>
</evidence>
<dbReference type="InterPro" id="IPR045261">
    <property type="entry name" value="MORC_ATPase"/>
</dbReference>
<dbReference type="Gene3D" id="3.30.470.20">
    <property type="entry name" value="ATP-grasp fold, B domain"/>
    <property type="match status" value="1"/>
</dbReference>
<feature type="domain" description="J" evidence="12">
    <location>
        <begin position="1027"/>
        <end position="1092"/>
    </location>
</feature>
<accession>A0A0E0E1X2</accession>
<keyword evidence="6" id="KW-0227">DNA damage</keyword>
<dbReference type="Pfam" id="PF17942">
    <property type="entry name" value="Morc6_S5"/>
    <property type="match status" value="1"/>
</dbReference>
<dbReference type="Gramene" id="OMERI06G16220.1">
    <property type="protein sequence ID" value="OMERI06G16220.1"/>
    <property type="gene ID" value="OMERI06G16220"/>
</dbReference>
<evidence type="ECO:0000256" key="1">
    <source>
        <dbReference type="ARBA" id="ARBA00004123"/>
    </source>
</evidence>
<keyword evidence="8" id="KW-0943">RNA-mediated gene silencing</keyword>
<dbReference type="PROSITE" id="PS50076">
    <property type="entry name" value="DNAJ_2"/>
    <property type="match status" value="1"/>
</dbReference>
<dbReference type="Proteomes" id="UP000008021">
    <property type="component" value="Chromosome 6"/>
</dbReference>
<dbReference type="PRINTS" id="PR00625">
    <property type="entry name" value="JDOMAIN"/>
</dbReference>
<dbReference type="InterPro" id="IPR041006">
    <property type="entry name" value="Morc_S5"/>
</dbReference>
<feature type="coiled-coil region" evidence="11">
    <location>
        <begin position="723"/>
        <end position="757"/>
    </location>
</feature>
<dbReference type="GO" id="GO:0016887">
    <property type="term" value="F:ATP hydrolysis activity"/>
    <property type="evidence" value="ECO:0007669"/>
    <property type="project" value="InterPro"/>
</dbReference>
<dbReference type="Gene3D" id="3.30.565.10">
    <property type="entry name" value="Histidine kinase-like ATPase, C-terminal domain"/>
    <property type="match status" value="1"/>
</dbReference>
<dbReference type="GO" id="GO:0031047">
    <property type="term" value="P:regulatory ncRNA-mediated gene silencing"/>
    <property type="evidence" value="ECO:0007669"/>
    <property type="project" value="UniProtKB-KW"/>
</dbReference>
<dbReference type="PANTHER" id="PTHR23336">
    <property type="entry name" value="ZINC FINGER CW-TYPE COILED-COIL DOMAIN PROTEIN 3"/>
    <property type="match status" value="1"/>
</dbReference>
<dbReference type="SUPFAM" id="SSF56059">
    <property type="entry name" value="Glutathione synthetase ATP-binding domain-like"/>
    <property type="match status" value="1"/>
</dbReference>
<dbReference type="GO" id="GO:0016301">
    <property type="term" value="F:kinase activity"/>
    <property type="evidence" value="ECO:0007669"/>
    <property type="project" value="InterPro"/>
</dbReference>
<proteinExistence type="inferred from homology"/>
<dbReference type="GO" id="GO:0005524">
    <property type="term" value="F:ATP binding"/>
    <property type="evidence" value="ECO:0007669"/>
    <property type="project" value="InterPro"/>
</dbReference>
<evidence type="ECO:0000259" key="13">
    <source>
        <dbReference type="PROSITE" id="PS51379"/>
    </source>
</evidence>
<dbReference type="GO" id="GO:0006281">
    <property type="term" value="P:DNA repair"/>
    <property type="evidence" value="ECO:0007669"/>
    <property type="project" value="UniProtKB-KW"/>
</dbReference>
<dbReference type="AlphaFoldDB" id="A0A0E0E1X2"/>
<dbReference type="InterPro" id="IPR002192">
    <property type="entry name" value="PPDK_AMP/ATP-bd"/>
</dbReference>
<keyword evidence="5" id="KW-0378">Hydrolase</keyword>
<dbReference type="GO" id="GO:0031349">
    <property type="term" value="P:positive regulation of defense response"/>
    <property type="evidence" value="ECO:0007669"/>
    <property type="project" value="UniProtKB-ARBA"/>
</dbReference>
<dbReference type="Gene3D" id="1.10.287.110">
    <property type="entry name" value="DnaJ domain"/>
    <property type="match status" value="1"/>
</dbReference>
<evidence type="ECO:0000256" key="6">
    <source>
        <dbReference type="ARBA" id="ARBA00022763"/>
    </source>
</evidence>
<keyword evidence="7 11" id="KW-0175">Coiled coil</keyword>
<dbReference type="SMART" id="SM00271">
    <property type="entry name" value="DnaJ"/>
    <property type="match status" value="1"/>
</dbReference>
<dbReference type="PANTHER" id="PTHR23336:SF65">
    <property type="entry name" value="PROTEIN MICRORCHIDIA 6"/>
    <property type="match status" value="1"/>
</dbReference>
<keyword evidence="5" id="KW-0255">Endonuclease</keyword>
<keyword evidence="9" id="KW-0234">DNA repair</keyword>
<evidence type="ECO:0000256" key="4">
    <source>
        <dbReference type="ARBA" id="ARBA00022722"/>
    </source>
</evidence>
<evidence type="ECO:0000256" key="8">
    <source>
        <dbReference type="ARBA" id="ARBA00023158"/>
    </source>
</evidence>
<dbReference type="SUPFAM" id="SSF46565">
    <property type="entry name" value="Chaperone J-domain"/>
    <property type="match status" value="1"/>
</dbReference>
<dbReference type="GO" id="GO:0004519">
    <property type="term" value="F:endonuclease activity"/>
    <property type="evidence" value="ECO:0007669"/>
    <property type="project" value="UniProtKB-KW"/>
</dbReference>
<reference evidence="14" key="2">
    <citation type="submission" date="2018-05" db="EMBL/GenBank/DDBJ databases">
        <title>OmerRS3 (Oryza meridionalis Reference Sequence Version 3).</title>
        <authorList>
            <person name="Zhang J."/>
            <person name="Kudrna D."/>
            <person name="Lee S."/>
            <person name="Talag J."/>
            <person name="Welchert J."/>
            <person name="Wing R.A."/>
        </authorList>
    </citation>
    <scope>NUCLEOTIDE SEQUENCE [LARGE SCALE GENOMIC DNA]</scope>
    <source>
        <strain evidence="14">cv. OR44</strain>
    </source>
</reference>
<evidence type="ECO:0000313" key="14">
    <source>
        <dbReference type="EnsemblPlants" id="OMERI06G16220.1"/>
    </source>
</evidence>
<dbReference type="Gene3D" id="3.30.1490.20">
    <property type="entry name" value="ATP-grasp fold, A domain"/>
    <property type="match status" value="1"/>
</dbReference>
<dbReference type="Pfam" id="PF00226">
    <property type="entry name" value="DnaJ"/>
    <property type="match status" value="1"/>
</dbReference>
<organism evidence="14">
    <name type="scientific">Oryza meridionalis</name>
    <dbReference type="NCBI Taxonomy" id="40149"/>
    <lineage>
        <taxon>Eukaryota</taxon>
        <taxon>Viridiplantae</taxon>
        <taxon>Streptophyta</taxon>
        <taxon>Embryophyta</taxon>
        <taxon>Tracheophyta</taxon>
        <taxon>Spermatophyta</taxon>
        <taxon>Magnoliopsida</taxon>
        <taxon>Liliopsida</taxon>
        <taxon>Poales</taxon>
        <taxon>Poaceae</taxon>
        <taxon>BOP clade</taxon>
        <taxon>Oryzoideae</taxon>
        <taxon>Oryzeae</taxon>
        <taxon>Oryzinae</taxon>
        <taxon>Oryza</taxon>
    </lineage>
</organism>
<dbReference type="PROSITE" id="PS51379">
    <property type="entry name" value="4FE4S_FER_2"/>
    <property type="match status" value="1"/>
</dbReference>
<dbReference type="InterPro" id="IPR013815">
    <property type="entry name" value="ATP_grasp_subdomain_1"/>
</dbReference>
<evidence type="ECO:0000259" key="12">
    <source>
        <dbReference type="PROSITE" id="PS50076"/>
    </source>
</evidence>
<dbReference type="SUPFAM" id="SSF54862">
    <property type="entry name" value="4Fe-4S ferredoxins"/>
    <property type="match status" value="1"/>
</dbReference>
<evidence type="ECO:0000256" key="5">
    <source>
        <dbReference type="ARBA" id="ARBA00022759"/>
    </source>
</evidence>
<protein>
    <recommendedName>
        <fullName evidence="16">J domain-containing protein</fullName>
    </recommendedName>
</protein>
<reference evidence="14" key="1">
    <citation type="submission" date="2015-04" db="UniProtKB">
        <authorList>
            <consortium name="EnsemblPlants"/>
        </authorList>
    </citation>
    <scope>IDENTIFICATION</scope>
</reference>
<keyword evidence="15" id="KW-1185">Reference proteome</keyword>
<dbReference type="InterPro" id="IPR036869">
    <property type="entry name" value="J_dom_sf"/>
</dbReference>
<evidence type="ECO:0000313" key="15">
    <source>
        <dbReference type="Proteomes" id="UP000008021"/>
    </source>
</evidence>
<dbReference type="InterPro" id="IPR036890">
    <property type="entry name" value="HATPase_C_sf"/>
</dbReference>
<evidence type="ECO:0000256" key="2">
    <source>
        <dbReference type="ARBA" id="ARBA00007837"/>
    </source>
</evidence>
<keyword evidence="10" id="KW-0539">Nucleus</keyword>
<dbReference type="Pfam" id="PF01326">
    <property type="entry name" value="PPDK_N"/>
    <property type="match status" value="1"/>
</dbReference>
<dbReference type="CDD" id="cd06257">
    <property type="entry name" value="DnaJ"/>
    <property type="match status" value="1"/>
</dbReference>
<sequence length="1230" mass="137873">MHVELVDLTTEGDGVEDQNIPSKDDAILCTTLHSPNFVAAHGQGDTAYRIVTLCKQGFIAVVDAEEAMQSGNRELSAANDGKGEAKQSADQGIVVAGDCTEEVLMSGNQDFASAVADAEETMQSGTQEFVAEGDHSRDAMQFGNAGQASTCSSMSEQGAITYSSMTEQIATASSSMTGQWSREAAAFLCSRPMSIASPFPRQFWKAGEYSVAAQPTINSDQNHLRIHPKFLHSNATSHKWAFGAIAELLDNAVDEVNNGATFVKIDKIKCSLIDEYSLVIQDDGGGMSPESLRHCMSFGFSKKSGNSSIGQYGNGFKTSSMRLGADVIVFSCTQDNRRLTRSIGILSYTFLTKTGCNDILVPVVDYEFDESSHTLKKIMDHGEKHFSSNLSTLLKWSPFTTEDDLLNQFGDMGCHGTKLIVFNLWFNDAWEMELDFASDEEDIMISGAPAMPDGKKTVGRLNHMHVANRFRYSLRVYASILYLQLPKHFKVILCGRVVEPHHIVNDLIYCECIKYRPQVGINIEVDVITTIGYLRGAPKLDIHGFNVYHKNRLILPFWCAHPDKSHSKGISGVLEANFIRPTHDKQDFEKTGLFHRLETRLKEMTLEYWKHHAHLVGYARVTKALPPAHYASTVARDDSLAAQASTVAYDDNSRARESVLFDMSSNGESSKRRNSCSVIHWRAQKRQHINDYANQPPDVNAVQMKDERIRHLICQKKVLKDECSKLEASEQQLLCKADRLRNELLEWHEMYKKLTDEVKFYDGLYALQRCNHSSFPRQHRFLPVYISPCQTQKELKEKMLGSGMPWPGDEGDQRWEQAWMAIKKVWASKWNERAYFSTRKVKLDHDYLSMTVLVQEIVNADYAFVIYTTNPSSGDSSEIYAEVVKGLGETLVLGFPSKQIGLFIKRSIIFRSDSNGEDLEGYAGAGVYDSVPMDEEDEVVLDYTTDPLITNQGSKNQSSRALHGLVMPLRISMGHHRAQDVEGAVKEGKLSVLRNGSVQYELIRPIKYRPGSIIRCCSTTRGKAREDYYQVLGVTVNSTPQEIKEAYRKLQKRHHPDCWLQGVSSIRIYFGLGHDYTLLLNEAYKVLMRNSPRNAGASGRGFGRGFTGNGYSCWNGPVRSHALFVDENKCIGCRECVHHAGETFAMDDVLGSAHVEVQFGDQEQKIQVAVESCPVNCIHWVMSEELAVLEFLARPQQKEAHGVFGGGWERPRDVFAAANNFTKRLQREEQ</sequence>
<dbReference type="GO" id="GO:0005634">
    <property type="term" value="C:nucleus"/>
    <property type="evidence" value="ECO:0007669"/>
    <property type="project" value="UniProtKB-SubCell"/>
</dbReference>
<evidence type="ECO:0000256" key="7">
    <source>
        <dbReference type="ARBA" id="ARBA00023054"/>
    </source>
</evidence>
<dbReference type="InterPro" id="IPR017896">
    <property type="entry name" value="4Fe4S_Fe-S-bd"/>
</dbReference>
<comment type="similarity">
    <text evidence="3">Belongs to the MORC ATPase protein family.</text>
</comment>
<comment type="subcellular location">
    <subcellularLocation>
        <location evidence="1">Nucleus</location>
    </subcellularLocation>
</comment>
<dbReference type="EnsemblPlants" id="OMERI06G16220.1">
    <property type="protein sequence ID" value="OMERI06G16220.1"/>
    <property type="gene ID" value="OMERI06G16220"/>
</dbReference>
<evidence type="ECO:0000256" key="11">
    <source>
        <dbReference type="SAM" id="Coils"/>
    </source>
</evidence>
<name>A0A0E0E1X2_9ORYZ</name>
<dbReference type="SUPFAM" id="SSF55874">
    <property type="entry name" value="ATPase domain of HSP90 chaperone/DNA topoisomerase II/histidine kinase"/>
    <property type="match status" value="1"/>
</dbReference>
<comment type="similarity">
    <text evidence="2">Belongs to the PEP-utilizing enzyme family.</text>
</comment>
<evidence type="ECO:0000256" key="3">
    <source>
        <dbReference type="ARBA" id="ARBA00007845"/>
    </source>
</evidence>
<keyword evidence="4" id="KW-0540">Nuclease</keyword>
<feature type="domain" description="4Fe-4S ferredoxin-type" evidence="13">
    <location>
        <begin position="1121"/>
        <end position="1149"/>
    </location>
</feature>
<evidence type="ECO:0008006" key="16">
    <source>
        <dbReference type="Google" id="ProtNLM"/>
    </source>
</evidence>
<dbReference type="Gene3D" id="3.30.70.20">
    <property type="match status" value="1"/>
</dbReference>
<dbReference type="HOGENOM" id="CLU_301364_0_0_1"/>
<dbReference type="InterPro" id="IPR001623">
    <property type="entry name" value="DnaJ_domain"/>
</dbReference>
<dbReference type="GO" id="GO:0005783">
    <property type="term" value="C:endoplasmic reticulum"/>
    <property type="evidence" value="ECO:0007669"/>
    <property type="project" value="UniProtKB-ARBA"/>
</dbReference>
<evidence type="ECO:0000256" key="10">
    <source>
        <dbReference type="ARBA" id="ARBA00023242"/>
    </source>
</evidence>
<dbReference type="Pfam" id="PF13589">
    <property type="entry name" value="HATPase_c_3"/>
    <property type="match status" value="1"/>
</dbReference>
<dbReference type="Pfam" id="PF13370">
    <property type="entry name" value="Fer4_13"/>
    <property type="match status" value="1"/>
</dbReference>